<organism evidence="2 3">
    <name type="scientific">Antrihabitans cavernicola</name>
    <dbReference type="NCBI Taxonomy" id="2495913"/>
    <lineage>
        <taxon>Bacteria</taxon>
        <taxon>Bacillati</taxon>
        <taxon>Actinomycetota</taxon>
        <taxon>Actinomycetes</taxon>
        <taxon>Mycobacteriales</taxon>
        <taxon>Nocardiaceae</taxon>
        <taxon>Antrihabitans</taxon>
    </lineage>
</organism>
<evidence type="ECO:0000256" key="1">
    <source>
        <dbReference type="SAM" id="Phobius"/>
    </source>
</evidence>
<keyword evidence="3" id="KW-1185">Reference proteome</keyword>
<evidence type="ECO:0000313" key="3">
    <source>
        <dbReference type="Proteomes" id="UP000322244"/>
    </source>
</evidence>
<dbReference type="Proteomes" id="UP000322244">
    <property type="component" value="Unassembled WGS sequence"/>
</dbReference>
<name>A0A5A7S9P1_9NOCA</name>
<dbReference type="OrthoDB" id="4563808at2"/>
<keyword evidence="1" id="KW-0472">Membrane</keyword>
<comment type="caution">
    <text evidence="2">The sequence shown here is derived from an EMBL/GenBank/DDBJ whole genome shotgun (WGS) entry which is preliminary data.</text>
</comment>
<dbReference type="EMBL" id="VLNY01000013">
    <property type="protein sequence ID" value="KAA0020172.1"/>
    <property type="molecule type" value="Genomic_DNA"/>
</dbReference>
<dbReference type="AlphaFoldDB" id="A0A5A7S9P1"/>
<sequence length="61" mass="6821">MARGDHPKRTPFYGACLMILAFLSIWPAATVDELWLSICLYVFAVVAGLAGCLMTFRDYSF</sequence>
<evidence type="ECO:0000313" key="2">
    <source>
        <dbReference type="EMBL" id="KAA0020172.1"/>
    </source>
</evidence>
<protein>
    <submittedName>
        <fullName evidence="2">Uncharacterized protein</fullName>
    </submittedName>
</protein>
<accession>A0A5A7S9P1</accession>
<proteinExistence type="predicted"/>
<feature type="transmembrane region" description="Helical" evidence="1">
    <location>
        <begin position="35"/>
        <end position="56"/>
    </location>
</feature>
<gene>
    <name evidence="2" type="ORF">FOY51_21490</name>
</gene>
<reference evidence="2 3" key="1">
    <citation type="submission" date="2019-07" db="EMBL/GenBank/DDBJ databases">
        <title>Rhodococcus cavernicolus sp. nov., isolated from a cave.</title>
        <authorList>
            <person name="Lee S.D."/>
        </authorList>
    </citation>
    <scope>NUCLEOTIDE SEQUENCE [LARGE SCALE GENOMIC DNA]</scope>
    <source>
        <strain evidence="2 3">C1-24</strain>
    </source>
</reference>
<keyword evidence="1" id="KW-0812">Transmembrane</keyword>
<keyword evidence="1" id="KW-1133">Transmembrane helix</keyword>
<feature type="transmembrane region" description="Helical" evidence="1">
    <location>
        <begin position="12"/>
        <end position="29"/>
    </location>
</feature>